<feature type="region of interest" description="Disordered" evidence="8">
    <location>
        <begin position="170"/>
        <end position="215"/>
    </location>
</feature>
<keyword evidence="4" id="KW-0967">Endosome</keyword>
<evidence type="ECO:0000313" key="10">
    <source>
        <dbReference type="Proteomes" id="UP000728032"/>
    </source>
</evidence>
<keyword evidence="6" id="KW-0472">Membrane</keyword>
<keyword evidence="5" id="KW-0653">Protein transport</keyword>
<evidence type="ECO:0000313" key="9">
    <source>
        <dbReference type="EMBL" id="CAD7640528.1"/>
    </source>
</evidence>
<sequence>MGHIFGKPKPKKKPEITEEDKAILQLKQQRDSVKKYQKRIKDELDKERQIARQLLKDNKKEKALLLLKKKKYMESILDKTDNQLMNLEKLVTDIEFSRVEATVLEGLQTGNEALKQLHQILSIDKIEEILEETKEGIEKQKEIDDLLLGMNIETDEQSLLQELDQMLAPTVPDLPEVPQNEPVIVESAEDEEPKEREHKERDHKEKQPKVALLES</sequence>
<keyword evidence="3" id="KW-0813">Transport</keyword>
<feature type="coiled-coil region" evidence="7">
    <location>
        <begin position="26"/>
        <end position="61"/>
    </location>
</feature>
<evidence type="ECO:0000256" key="2">
    <source>
        <dbReference type="ARBA" id="ARBA00006190"/>
    </source>
</evidence>
<dbReference type="PANTHER" id="PTHR22761">
    <property type="entry name" value="CHARGED MULTIVESICULAR BODY PROTEIN"/>
    <property type="match status" value="1"/>
</dbReference>
<dbReference type="GO" id="GO:0005771">
    <property type="term" value="C:multivesicular body"/>
    <property type="evidence" value="ECO:0007669"/>
    <property type="project" value="TreeGrafter"/>
</dbReference>
<evidence type="ECO:0000256" key="4">
    <source>
        <dbReference type="ARBA" id="ARBA00022753"/>
    </source>
</evidence>
<comment type="subcellular location">
    <subcellularLocation>
        <location evidence="1">Endosome membrane</location>
    </subcellularLocation>
</comment>
<dbReference type="InterPro" id="IPR005024">
    <property type="entry name" value="Snf7_fam"/>
</dbReference>
<dbReference type="Pfam" id="PF03357">
    <property type="entry name" value="Snf7"/>
    <property type="match status" value="1"/>
</dbReference>
<keyword evidence="10" id="KW-1185">Reference proteome</keyword>
<dbReference type="EMBL" id="CAJPVJ010000631">
    <property type="protein sequence ID" value="CAG2163022.1"/>
    <property type="molecule type" value="Genomic_DNA"/>
</dbReference>
<proteinExistence type="inferred from homology"/>
<evidence type="ECO:0000256" key="8">
    <source>
        <dbReference type="SAM" id="MobiDB-lite"/>
    </source>
</evidence>
<evidence type="ECO:0000256" key="3">
    <source>
        <dbReference type="ARBA" id="ARBA00022448"/>
    </source>
</evidence>
<dbReference type="OrthoDB" id="441172at2759"/>
<dbReference type="Gene3D" id="1.10.287.1060">
    <property type="entry name" value="ESAT-6-like"/>
    <property type="match status" value="1"/>
</dbReference>
<comment type="similarity">
    <text evidence="2">Belongs to the SNF7 family.</text>
</comment>
<name>A0A7R9QCI4_9ACAR</name>
<dbReference type="Proteomes" id="UP000728032">
    <property type="component" value="Unassembled WGS sequence"/>
</dbReference>
<reference evidence="9" key="1">
    <citation type="submission" date="2020-11" db="EMBL/GenBank/DDBJ databases">
        <authorList>
            <person name="Tran Van P."/>
        </authorList>
    </citation>
    <scope>NUCLEOTIDE SEQUENCE</scope>
</reference>
<dbReference type="PANTHER" id="PTHR22761:SF5">
    <property type="entry name" value="CHARGED MULTIVESICULAR BODY PROTEIN 6"/>
    <property type="match status" value="1"/>
</dbReference>
<dbReference type="GO" id="GO:0006900">
    <property type="term" value="P:vesicle budding from membrane"/>
    <property type="evidence" value="ECO:0007669"/>
    <property type="project" value="TreeGrafter"/>
</dbReference>
<dbReference type="EMBL" id="OC915456">
    <property type="protein sequence ID" value="CAD7640528.1"/>
    <property type="molecule type" value="Genomic_DNA"/>
</dbReference>
<evidence type="ECO:0000256" key="7">
    <source>
        <dbReference type="SAM" id="Coils"/>
    </source>
</evidence>
<evidence type="ECO:0000256" key="1">
    <source>
        <dbReference type="ARBA" id="ARBA00004608"/>
    </source>
</evidence>
<evidence type="ECO:0000256" key="6">
    <source>
        <dbReference type="ARBA" id="ARBA00023136"/>
    </source>
</evidence>
<protein>
    <recommendedName>
        <fullName evidence="11">Charged multivesicular body protein 6</fullName>
    </recommendedName>
</protein>
<dbReference type="GO" id="GO:0015031">
    <property type="term" value="P:protein transport"/>
    <property type="evidence" value="ECO:0007669"/>
    <property type="project" value="UniProtKB-KW"/>
</dbReference>
<feature type="compositionally biased region" description="Basic and acidic residues" evidence="8">
    <location>
        <begin position="193"/>
        <end position="208"/>
    </location>
</feature>
<evidence type="ECO:0000256" key="5">
    <source>
        <dbReference type="ARBA" id="ARBA00022927"/>
    </source>
</evidence>
<gene>
    <name evidence="9" type="ORF">ONB1V03_LOCUS2606</name>
</gene>
<dbReference type="AlphaFoldDB" id="A0A7R9QCI4"/>
<dbReference type="GO" id="GO:0032511">
    <property type="term" value="P:late endosome to vacuole transport via multivesicular body sorting pathway"/>
    <property type="evidence" value="ECO:0007669"/>
    <property type="project" value="TreeGrafter"/>
</dbReference>
<keyword evidence="7" id="KW-0175">Coiled coil</keyword>
<accession>A0A7R9QCI4</accession>
<dbReference type="GO" id="GO:0000815">
    <property type="term" value="C:ESCRT III complex"/>
    <property type="evidence" value="ECO:0007669"/>
    <property type="project" value="TreeGrafter"/>
</dbReference>
<evidence type="ECO:0008006" key="11">
    <source>
        <dbReference type="Google" id="ProtNLM"/>
    </source>
</evidence>
<organism evidence="9">
    <name type="scientific">Oppiella nova</name>
    <dbReference type="NCBI Taxonomy" id="334625"/>
    <lineage>
        <taxon>Eukaryota</taxon>
        <taxon>Metazoa</taxon>
        <taxon>Ecdysozoa</taxon>
        <taxon>Arthropoda</taxon>
        <taxon>Chelicerata</taxon>
        <taxon>Arachnida</taxon>
        <taxon>Acari</taxon>
        <taxon>Acariformes</taxon>
        <taxon>Sarcoptiformes</taxon>
        <taxon>Oribatida</taxon>
        <taxon>Brachypylina</taxon>
        <taxon>Oppioidea</taxon>
        <taxon>Oppiidae</taxon>
        <taxon>Oppiella</taxon>
    </lineage>
</organism>